<reference evidence="2 3" key="1">
    <citation type="submission" date="2021-08" db="EMBL/GenBank/DDBJ databases">
        <title>Novel members of of the genus Stenotrophomonas from differernt environment.</title>
        <authorList>
            <person name="Deng Y."/>
        </authorList>
    </citation>
    <scope>NUCLEOTIDE SEQUENCE [LARGE SCALE GENOMIC DNA]</scope>
    <source>
        <strain evidence="2 3">CPCC 101365</strain>
    </source>
</reference>
<keyword evidence="3" id="KW-1185">Reference proteome</keyword>
<protein>
    <submittedName>
        <fullName evidence="2">Nuclear transport factor 2 family protein</fullName>
    </submittedName>
</protein>
<comment type="caution">
    <text evidence="2">The sequence shown here is derived from an EMBL/GenBank/DDBJ whole genome shotgun (WGS) entry which is preliminary data.</text>
</comment>
<proteinExistence type="predicted"/>
<dbReference type="InterPro" id="IPR027843">
    <property type="entry name" value="DUF4440"/>
</dbReference>
<dbReference type="Gene3D" id="3.10.450.50">
    <property type="match status" value="1"/>
</dbReference>
<evidence type="ECO:0000259" key="1">
    <source>
        <dbReference type="Pfam" id="PF14534"/>
    </source>
</evidence>
<organism evidence="2 3">
    <name type="scientific">Stenotrophomonas mori</name>
    <dbReference type="NCBI Taxonomy" id="2871096"/>
    <lineage>
        <taxon>Bacteria</taxon>
        <taxon>Pseudomonadati</taxon>
        <taxon>Pseudomonadota</taxon>
        <taxon>Gammaproteobacteria</taxon>
        <taxon>Lysobacterales</taxon>
        <taxon>Lysobacteraceae</taxon>
        <taxon>Stenotrophomonas</taxon>
    </lineage>
</organism>
<feature type="domain" description="DUF4440" evidence="1">
    <location>
        <begin position="18"/>
        <end position="130"/>
    </location>
</feature>
<evidence type="ECO:0000313" key="2">
    <source>
        <dbReference type="EMBL" id="MCL7715258.1"/>
    </source>
</evidence>
<dbReference type="Proteomes" id="UP001431235">
    <property type="component" value="Unassembled WGS sequence"/>
</dbReference>
<dbReference type="EMBL" id="JAIKTS010000004">
    <property type="protein sequence ID" value="MCL7715258.1"/>
    <property type="molecule type" value="Genomic_DNA"/>
</dbReference>
<evidence type="ECO:0000313" key="3">
    <source>
        <dbReference type="Proteomes" id="UP001431235"/>
    </source>
</evidence>
<dbReference type="Pfam" id="PF14534">
    <property type="entry name" value="DUF4440"/>
    <property type="match status" value="1"/>
</dbReference>
<dbReference type="SUPFAM" id="SSF54427">
    <property type="entry name" value="NTF2-like"/>
    <property type="match status" value="1"/>
</dbReference>
<gene>
    <name evidence="2" type="ORF">K5L01_11455</name>
</gene>
<name>A0ABT0SJI2_9GAMM</name>
<accession>A0ABT0SJI2</accession>
<sequence>MAPAATVLADDDLAATLTALDTAVFDSFNRCQDPAQLEKHAGYFDPAVEFYHDTGGVTWTREAMLENTRRHACGRYTRTLVEGSLQIVPIKDFGALAHGRHRFCDTASGRCEGLAEFTLLWRLQDGHWSITRALSYGHRAAGEEPQEP</sequence>
<dbReference type="InterPro" id="IPR032710">
    <property type="entry name" value="NTF2-like_dom_sf"/>
</dbReference>